<reference evidence="1" key="1">
    <citation type="journal article" date="2020" name="New Phytol.">
        <title>Comparative genomics reveals dynamic genome evolution in host specialist ectomycorrhizal fungi.</title>
        <authorList>
            <person name="Lofgren L.A."/>
            <person name="Nguyen N.H."/>
            <person name="Vilgalys R."/>
            <person name="Ruytinx J."/>
            <person name="Liao H.L."/>
            <person name="Branco S."/>
            <person name="Kuo A."/>
            <person name="LaButti K."/>
            <person name="Lipzen A."/>
            <person name="Andreopoulos W."/>
            <person name="Pangilinan J."/>
            <person name="Riley R."/>
            <person name="Hundley H."/>
            <person name="Na H."/>
            <person name="Barry K."/>
            <person name="Grigoriev I.V."/>
            <person name="Stajich J.E."/>
            <person name="Kennedy P.G."/>
        </authorList>
    </citation>
    <scope>NUCLEOTIDE SEQUENCE</scope>
    <source>
        <strain evidence="1">FC423</strain>
    </source>
</reference>
<comment type="caution">
    <text evidence="1">The sequence shown here is derived from an EMBL/GenBank/DDBJ whole genome shotgun (WGS) entry which is preliminary data.</text>
</comment>
<name>A0A9P7FFJ1_9AGAM</name>
<keyword evidence="2" id="KW-1185">Reference proteome</keyword>
<proteinExistence type="predicted"/>
<evidence type="ECO:0000313" key="1">
    <source>
        <dbReference type="EMBL" id="KAG2115286.1"/>
    </source>
</evidence>
<dbReference type="GeneID" id="64695618"/>
<sequence length="171" mass="19323">MDYKNSIPHHIKKLLRFELVTIQSYIWINHGTNSHFDFNSKDAETFAEGIIYPKIKMDNIECILKSFMDSIQNGLTLTALGTIKLYKELYGNFDKGYNLGFYWKSFHGQGPLARGPRNEASAACCLPSLKIGPRPLGNKELAQRQLSLIALHFVACLHSPDSAKTNIHQVL</sequence>
<organism evidence="1 2">
    <name type="scientific">Suillus discolor</name>
    <dbReference type="NCBI Taxonomy" id="1912936"/>
    <lineage>
        <taxon>Eukaryota</taxon>
        <taxon>Fungi</taxon>
        <taxon>Dikarya</taxon>
        <taxon>Basidiomycota</taxon>
        <taxon>Agaricomycotina</taxon>
        <taxon>Agaricomycetes</taxon>
        <taxon>Agaricomycetidae</taxon>
        <taxon>Boletales</taxon>
        <taxon>Suillineae</taxon>
        <taxon>Suillaceae</taxon>
        <taxon>Suillus</taxon>
    </lineage>
</organism>
<dbReference type="AlphaFoldDB" id="A0A9P7FFJ1"/>
<evidence type="ECO:0000313" key="2">
    <source>
        <dbReference type="Proteomes" id="UP000823399"/>
    </source>
</evidence>
<dbReference type="EMBL" id="JABBWM010000008">
    <property type="protein sequence ID" value="KAG2115286.1"/>
    <property type="molecule type" value="Genomic_DNA"/>
</dbReference>
<dbReference type="Proteomes" id="UP000823399">
    <property type="component" value="Unassembled WGS sequence"/>
</dbReference>
<accession>A0A9P7FFJ1</accession>
<gene>
    <name evidence="1" type="ORF">F5147DRAFT_649668</name>
</gene>
<protein>
    <submittedName>
        <fullName evidence="1">Uncharacterized protein</fullName>
    </submittedName>
</protein>
<dbReference type="OrthoDB" id="2679919at2759"/>
<dbReference type="RefSeq" id="XP_041297003.1">
    <property type="nucleotide sequence ID" value="XM_041433359.1"/>
</dbReference>